<dbReference type="InterPro" id="IPR027385">
    <property type="entry name" value="Beta-barrel_OMP"/>
</dbReference>
<protein>
    <submittedName>
        <fullName evidence="4">Outer surface protein</fullName>
    </submittedName>
</protein>
<dbReference type="Gene3D" id="2.40.160.20">
    <property type="match status" value="1"/>
</dbReference>
<evidence type="ECO:0000313" key="4">
    <source>
        <dbReference type="EMBL" id="CAI2719118.1"/>
    </source>
</evidence>
<dbReference type="SUPFAM" id="SSF56925">
    <property type="entry name" value="OMPA-like"/>
    <property type="match status" value="1"/>
</dbReference>
<evidence type="ECO:0000259" key="3">
    <source>
        <dbReference type="Pfam" id="PF13505"/>
    </source>
</evidence>
<dbReference type="RefSeq" id="WP_282011972.1">
    <property type="nucleotide sequence ID" value="NZ_OX336137.1"/>
</dbReference>
<name>A0ABM9HFL1_9BACT</name>
<dbReference type="InterPro" id="IPR011250">
    <property type="entry name" value="OMP/PagP_B-barrel"/>
</dbReference>
<feature type="signal peptide" evidence="2">
    <location>
        <begin position="1"/>
        <end position="22"/>
    </location>
</feature>
<reference evidence="4 5" key="1">
    <citation type="submission" date="2022-09" db="EMBL/GenBank/DDBJ databases">
        <authorList>
            <person name="Kop L."/>
        </authorList>
    </citation>
    <scope>NUCLEOTIDE SEQUENCE [LARGE SCALE GENOMIC DNA]</scope>
    <source>
        <strain evidence="4 5">347</strain>
    </source>
</reference>
<evidence type="ECO:0000313" key="5">
    <source>
        <dbReference type="Proteomes" id="UP001157733"/>
    </source>
</evidence>
<keyword evidence="5" id="KW-1185">Reference proteome</keyword>
<gene>
    <name evidence="4" type="ORF">NSPWAT_2262</name>
</gene>
<feature type="domain" description="Outer membrane protein beta-barrel" evidence="3">
    <location>
        <begin position="12"/>
        <end position="209"/>
    </location>
</feature>
<dbReference type="Pfam" id="PF13505">
    <property type="entry name" value="OMP_b-brl"/>
    <property type="match status" value="1"/>
</dbReference>
<dbReference type="EMBL" id="OX336137">
    <property type="protein sequence ID" value="CAI2719118.1"/>
    <property type="molecule type" value="Genomic_DNA"/>
</dbReference>
<evidence type="ECO:0000256" key="1">
    <source>
        <dbReference type="ARBA" id="ARBA00022729"/>
    </source>
</evidence>
<organism evidence="4 5">
    <name type="scientific">Nitrospina watsonii</name>
    <dbReference type="NCBI Taxonomy" id="1323948"/>
    <lineage>
        <taxon>Bacteria</taxon>
        <taxon>Pseudomonadati</taxon>
        <taxon>Nitrospinota/Tectimicrobiota group</taxon>
        <taxon>Nitrospinota</taxon>
        <taxon>Nitrospinia</taxon>
        <taxon>Nitrospinales</taxon>
        <taxon>Nitrospinaceae</taxon>
        <taxon>Nitrospina</taxon>
    </lineage>
</organism>
<dbReference type="Proteomes" id="UP001157733">
    <property type="component" value="Chromosome"/>
</dbReference>
<evidence type="ECO:0000256" key="2">
    <source>
        <dbReference type="SAM" id="SignalP"/>
    </source>
</evidence>
<accession>A0ABM9HFL1</accession>
<sequence>MKRLVGWMAGLVLGFGVATAWAGSPYASAKFGGTGKFDNTLGGATLQFNTGISFLTAVGYEFEKPYRLEIEMGYNHNTYDGLNSAATVSSSGSFGAFTTMVNAYYDIPLKIQDLELPVTPYVGAGVGLAVVRVETNDPNFVGPNPDSDTDLVPGWQAMLGFQKDVGPRWTITGEFRLQYLQDPNLTLSGQDLSASYETQQVLFGARYRF</sequence>
<keyword evidence="1 2" id="KW-0732">Signal</keyword>
<feature type="chain" id="PRO_5045161348" evidence="2">
    <location>
        <begin position="23"/>
        <end position="209"/>
    </location>
</feature>
<proteinExistence type="predicted"/>